<evidence type="ECO:0000313" key="2">
    <source>
        <dbReference type="EMBL" id="BBB30988.1"/>
    </source>
</evidence>
<dbReference type="KEGG" id="njp:NEJAP_3049"/>
<dbReference type="RefSeq" id="WP_201348126.1">
    <property type="nucleotide sequence ID" value="NZ_AP014546.1"/>
</dbReference>
<keyword evidence="3" id="KW-1185">Reference proteome</keyword>
<sequence>MSSEFWYEIAIAFCLVMILEGVLPFLYPHRWRRMVEQLANIDDRTLRIIGLLSMLAGVLGLYLIH</sequence>
<dbReference type="AlphaFoldDB" id="A0A7R6PWT8"/>
<gene>
    <name evidence="2" type="ORF">NEJAP_3049</name>
</gene>
<organism evidence="2 3">
    <name type="scientific">Neptunomonas japonica JAMM 1380</name>
    <dbReference type="NCBI Taxonomy" id="1441457"/>
    <lineage>
        <taxon>Bacteria</taxon>
        <taxon>Pseudomonadati</taxon>
        <taxon>Pseudomonadota</taxon>
        <taxon>Gammaproteobacteria</taxon>
        <taxon>Oceanospirillales</taxon>
        <taxon>Oceanospirillaceae</taxon>
        <taxon>Neptunomonas</taxon>
    </lineage>
</organism>
<keyword evidence="1" id="KW-0812">Transmembrane</keyword>
<feature type="transmembrane region" description="Helical" evidence="1">
    <location>
        <begin position="6"/>
        <end position="27"/>
    </location>
</feature>
<protein>
    <recommendedName>
        <fullName evidence="4">DUF2065 domain-containing protein</fullName>
    </recommendedName>
</protein>
<name>A0A7R6PWT8_9GAMM</name>
<reference evidence="2 3" key="1">
    <citation type="journal article" date="2008" name="Int. J. Syst. Evol. Microbiol.">
        <title>Neptunomonas japonica sp. nov., an Osedax japonicus symbiont-like bacterium isolated from sediment adjacent to sperm whale carcasses off Kagoshima, Japan.</title>
        <authorList>
            <person name="Miyazaki M."/>
            <person name="Nogi Y."/>
            <person name="Fujiwara Y."/>
            <person name="Kawato M."/>
            <person name="Kubokawa K."/>
            <person name="Horikoshi K."/>
        </authorList>
    </citation>
    <scope>NUCLEOTIDE SEQUENCE [LARGE SCALE GENOMIC DNA]</scope>
    <source>
        <strain evidence="2 3">JAMM 1380</strain>
    </source>
</reference>
<dbReference type="EMBL" id="AP014546">
    <property type="protein sequence ID" value="BBB30988.1"/>
    <property type="molecule type" value="Genomic_DNA"/>
</dbReference>
<evidence type="ECO:0000313" key="3">
    <source>
        <dbReference type="Proteomes" id="UP000595332"/>
    </source>
</evidence>
<dbReference type="Proteomes" id="UP000595332">
    <property type="component" value="Chromosome"/>
</dbReference>
<keyword evidence="1" id="KW-0472">Membrane</keyword>
<dbReference type="PANTHER" id="PTHR38602:SF1">
    <property type="entry name" value="INNER MEMBRANE PROTEIN"/>
    <property type="match status" value="1"/>
</dbReference>
<feature type="transmembrane region" description="Helical" evidence="1">
    <location>
        <begin position="48"/>
        <end position="64"/>
    </location>
</feature>
<dbReference type="Pfam" id="PF09838">
    <property type="entry name" value="DUF2065"/>
    <property type="match status" value="1"/>
</dbReference>
<keyword evidence="1" id="KW-1133">Transmembrane helix</keyword>
<proteinExistence type="predicted"/>
<dbReference type="PANTHER" id="PTHR38602">
    <property type="entry name" value="INNER MEMBRANE PROTEIN-RELATED"/>
    <property type="match status" value="1"/>
</dbReference>
<dbReference type="InterPro" id="IPR019201">
    <property type="entry name" value="DUF2065"/>
</dbReference>
<evidence type="ECO:0008006" key="4">
    <source>
        <dbReference type="Google" id="ProtNLM"/>
    </source>
</evidence>
<accession>A0A7R6PWT8</accession>
<evidence type="ECO:0000256" key="1">
    <source>
        <dbReference type="SAM" id="Phobius"/>
    </source>
</evidence>